<dbReference type="Gene3D" id="3.40.50.1820">
    <property type="entry name" value="alpha/beta hydrolase"/>
    <property type="match status" value="1"/>
</dbReference>
<proteinExistence type="predicted"/>
<evidence type="ECO:0000313" key="1">
    <source>
        <dbReference type="EMBL" id="KAF9466548.1"/>
    </source>
</evidence>
<dbReference type="Proteomes" id="UP000807353">
    <property type="component" value="Unassembled WGS sequence"/>
</dbReference>
<dbReference type="GO" id="GO:0016787">
    <property type="term" value="F:hydrolase activity"/>
    <property type="evidence" value="ECO:0007669"/>
    <property type="project" value="UniProtKB-KW"/>
</dbReference>
<dbReference type="OrthoDB" id="10260961at2759"/>
<keyword evidence="1" id="KW-0378">Hydrolase</keyword>
<dbReference type="PANTHER" id="PTHR42103:SF2">
    <property type="entry name" value="AB HYDROLASE-1 DOMAIN-CONTAINING PROTEIN"/>
    <property type="match status" value="1"/>
</dbReference>
<dbReference type="InterPro" id="IPR029058">
    <property type="entry name" value="AB_hydrolase_fold"/>
</dbReference>
<name>A0A9P5YAV0_9AGAR</name>
<accession>A0A9P5YAV0</accession>
<organism evidence="1 2">
    <name type="scientific">Collybia nuda</name>
    <dbReference type="NCBI Taxonomy" id="64659"/>
    <lineage>
        <taxon>Eukaryota</taxon>
        <taxon>Fungi</taxon>
        <taxon>Dikarya</taxon>
        <taxon>Basidiomycota</taxon>
        <taxon>Agaricomycotina</taxon>
        <taxon>Agaricomycetes</taxon>
        <taxon>Agaricomycetidae</taxon>
        <taxon>Agaricales</taxon>
        <taxon>Tricholomatineae</taxon>
        <taxon>Clitocybaceae</taxon>
        <taxon>Collybia</taxon>
    </lineage>
</organism>
<dbReference type="AlphaFoldDB" id="A0A9P5YAV0"/>
<gene>
    <name evidence="1" type="ORF">BDZ94DRAFT_1157866</name>
</gene>
<dbReference type="PANTHER" id="PTHR42103">
    <property type="entry name" value="ALPHA/BETA-HYDROLASES SUPERFAMILY PROTEIN"/>
    <property type="match status" value="1"/>
</dbReference>
<reference evidence="1" key="1">
    <citation type="submission" date="2020-11" db="EMBL/GenBank/DDBJ databases">
        <authorList>
            <consortium name="DOE Joint Genome Institute"/>
            <person name="Ahrendt S."/>
            <person name="Riley R."/>
            <person name="Andreopoulos W."/>
            <person name="Labutti K."/>
            <person name="Pangilinan J."/>
            <person name="Ruiz-Duenas F.J."/>
            <person name="Barrasa J.M."/>
            <person name="Sanchez-Garcia M."/>
            <person name="Camarero S."/>
            <person name="Miyauchi S."/>
            <person name="Serrano A."/>
            <person name="Linde D."/>
            <person name="Babiker R."/>
            <person name="Drula E."/>
            <person name="Ayuso-Fernandez I."/>
            <person name="Pacheco R."/>
            <person name="Padilla G."/>
            <person name="Ferreira P."/>
            <person name="Barriuso J."/>
            <person name="Kellner H."/>
            <person name="Castanera R."/>
            <person name="Alfaro M."/>
            <person name="Ramirez L."/>
            <person name="Pisabarro A.G."/>
            <person name="Kuo A."/>
            <person name="Tritt A."/>
            <person name="Lipzen A."/>
            <person name="He G."/>
            <person name="Yan M."/>
            <person name="Ng V."/>
            <person name="Cullen D."/>
            <person name="Martin F."/>
            <person name="Rosso M.-N."/>
            <person name="Henrissat B."/>
            <person name="Hibbett D."/>
            <person name="Martinez A.T."/>
            <person name="Grigoriev I.V."/>
        </authorList>
    </citation>
    <scope>NUCLEOTIDE SEQUENCE</scope>
    <source>
        <strain evidence="1">CBS 247.69</strain>
    </source>
</reference>
<keyword evidence="2" id="KW-1185">Reference proteome</keyword>
<evidence type="ECO:0000313" key="2">
    <source>
        <dbReference type="Proteomes" id="UP000807353"/>
    </source>
</evidence>
<comment type="caution">
    <text evidence="1">The sequence shown here is derived from an EMBL/GenBank/DDBJ whole genome shotgun (WGS) entry which is preliminary data.</text>
</comment>
<dbReference type="EMBL" id="MU150241">
    <property type="protein sequence ID" value="KAF9466548.1"/>
    <property type="molecule type" value="Genomic_DNA"/>
</dbReference>
<protein>
    <submittedName>
        <fullName evidence="1">Alpha/Beta hydrolase protein</fullName>
    </submittedName>
</protein>
<sequence>MLELINLPNGACLEAKLDFPRSRGQQSKLAVCLHPWSWLGGRMDDPVLLSLLEPLENLGYYTLRFNSRGVGKSAGRASLTGFTEGKDLEFLVQWAIDKVGDVGSLVLIGYSHGSLIASLHPVLPTIKTSHVLISYPLGPRGWLTLFNSGTYTAKLREVVETAKSNVLVLYGSEDEFTGASRYKAWARDLEQISQGHLKVVEVDGSHFWRGQQGRRLTGAFLEWLS</sequence>
<dbReference type="SUPFAM" id="SSF53474">
    <property type="entry name" value="alpha/beta-Hydrolases"/>
    <property type="match status" value="1"/>
</dbReference>